<dbReference type="Pfam" id="PF13855">
    <property type="entry name" value="LRR_8"/>
    <property type="match status" value="1"/>
</dbReference>
<gene>
    <name evidence="5" type="ORF">MCOR_7535</name>
</gene>
<keyword evidence="3" id="KW-0677">Repeat</keyword>
<organism evidence="5 6">
    <name type="scientific">Mytilus coruscus</name>
    <name type="common">Sea mussel</name>
    <dbReference type="NCBI Taxonomy" id="42192"/>
    <lineage>
        <taxon>Eukaryota</taxon>
        <taxon>Metazoa</taxon>
        <taxon>Spiralia</taxon>
        <taxon>Lophotrochozoa</taxon>
        <taxon>Mollusca</taxon>
        <taxon>Bivalvia</taxon>
        <taxon>Autobranchia</taxon>
        <taxon>Pteriomorphia</taxon>
        <taxon>Mytilida</taxon>
        <taxon>Mytiloidea</taxon>
        <taxon>Mytilidae</taxon>
        <taxon>Mytilinae</taxon>
        <taxon>Mytilus</taxon>
    </lineage>
</organism>
<accession>A0A6J8AGP0</accession>
<dbReference type="Proteomes" id="UP000507470">
    <property type="component" value="Unassembled WGS sequence"/>
</dbReference>
<evidence type="ECO:0000313" key="5">
    <source>
        <dbReference type="EMBL" id="CAC5367753.1"/>
    </source>
</evidence>
<dbReference type="AlphaFoldDB" id="A0A6J8AGP0"/>
<dbReference type="InterPro" id="IPR050541">
    <property type="entry name" value="LRR_TM_domain-containing"/>
</dbReference>
<dbReference type="OrthoDB" id="6134357at2759"/>
<evidence type="ECO:0000256" key="4">
    <source>
        <dbReference type="SAM" id="SignalP"/>
    </source>
</evidence>
<dbReference type="PROSITE" id="PS51450">
    <property type="entry name" value="LRR"/>
    <property type="match status" value="1"/>
</dbReference>
<evidence type="ECO:0000256" key="3">
    <source>
        <dbReference type="ARBA" id="ARBA00022737"/>
    </source>
</evidence>
<feature type="signal peptide" evidence="4">
    <location>
        <begin position="1"/>
        <end position="23"/>
    </location>
</feature>
<dbReference type="InterPro" id="IPR001611">
    <property type="entry name" value="Leu-rich_rpt"/>
</dbReference>
<keyword evidence="1" id="KW-0433">Leucine-rich repeat</keyword>
<dbReference type="InterPro" id="IPR032675">
    <property type="entry name" value="LRR_dom_sf"/>
</dbReference>
<dbReference type="PANTHER" id="PTHR24369:SF210">
    <property type="entry name" value="CHAOPTIN-RELATED"/>
    <property type="match status" value="1"/>
</dbReference>
<evidence type="ECO:0000256" key="1">
    <source>
        <dbReference type="ARBA" id="ARBA00022614"/>
    </source>
</evidence>
<sequence length="501" mass="56530">MASKITLKHLAIVLGICQDVILAISLPCDFNENCRCTSIPRVDKMGREVMLNVDCSNRRLKDIPYLPSNVYTLSLQKNNIKVINGYQFSHLRNLSELDISCNKITRLNILSFNGLSNLLILNLNNNPVPYTEHAIPNEVFKSLVSLIHLSIIFPHCHVTDFLPEVAVSNLKLLESLEIDIPMITPYKVVFSKSFDSLVHLETFKVGGPCRAGKSILASVLIGEEIPLKWSSTDGLVIFFGRNGIDIERNKMVPLKEGDRGHEVLAKMLRGKPEQSHDQLTRQKTKSNPIKMNSIVQTGINTYELPIENTKEDYKITKYSLDQFPNKADVSMTISKLKPLTILKHWVDSILTYTENSEDIMLMILFAATHRDKCKAKTPNSVHDIYLVPCIIKAPKPFGFNTFESQIQRTICLRYSLSLQSIPSALAYKVLSATLNAWPLKAKNRTRCLYHKAEVLNVNEENEIRICLEDSRVLISLANQQSLLDISPDIAASIQECLTKNL</sequence>
<dbReference type="InterPro" id="IPR003591">
    <property type="entry name" value="Leu-rich_rpt_typical-subtyp"/>
</dbReference>
<reference evidence="5 6" key="1">
    <citation type="submission" date="2020-06" db="EMBL/GenBank/DDBJ databases">
        <authorList>
            <person name="Li R."/>
            <person name="Bekaert M."/>
        </authorList>
    </citation>
    <scope>NUCLEOTIDE SEQUENCE [LARGE SCALE GENOMIC DNA]</scope>
    <source>
        <strain evidence="6">wild</strain>
    </source>
</reference>
<dbReference type="EMBL" id="CACVKT020001385">
    <property type="protein sequence ID" value="CAC5367753.1"/>
    <property type="molecule type" value="Genomic_DNA"/>
</dbReference>
<keyword evidence="6" id="KW-1185">Reference proteome</keyword>
<dbReference type="SUPFAM" id="SSF52058">
    <property type="entry name" value="L domain-like"/>
    <property type="match status" value="1"/>
</dbReference>
<name>A0A6J8AGP0_MYTCO</name>
<evidence type="ECO:0000313" key="6">
    <source>
        <dbReference type="Proteomes" id="UP000507470"/>
    </source>
</evidence>
<protein>
    <submittedName>
        <fullName evidence="5">Uncharacterized protein</fullName>
    </submittedName>
</protein>
<dbReference type="SMART" id="SM00369">
    <property type="entry name" value="LRR_TYP"/>
    <property type="match status" value="2"/>
</dbReference>
<dbReference type="GO" id="GO:0005886">
    <property type="term" value="C:plasma membrane"/>
    <property type="evidence" value="ECO:0007669"/>
    <property type="project" value="TreeGrafter"/>
</dbReference>
<feature type="chain" id="PRO_5026737348" evidence="4">
    <location>
        <begin position="24"/>
        <end position="501"/>
    </location>
</feature>
<keyword evidence="2 4" id="KW-0732">Signal</keyword>
<evidence type="ECO:0000256" key="2">
    <source>
        <dbReference type="ARBA" id="ARBA00022729"/>
    </source>
</evidence>
<dbReference type="Gene3D" id="3.80.10.10">
    <property type="entry name" value="Ribonuclease Inhibitor"/>
    <property type="match status" value="1"/>
</dbReference>
<dbReference type="PANTHER" id="PTHR24369">
    <property type="entry name" value="ANTIGEN BSP, PUTATIVE-RELATED"/>
    <property type="match status" value="1"/>
</dbReference>
<proteinExistence type="predicted"/>